<dbReference type="OrthoDB" id="9804277at2"/>
<dbReference type="AlphaFoldDB" id="A0A2R7YSA9"/>
<keyword evidence="5 8" id="KW-1133">Transmembrane helix</keyword>
<dbReference type="HAMAP" id="MF_01148">
    <property type="entry name" value="Lnt"/>
    <property type="match status" value="1"/>
</dbReference>
<name>A0A2R7YSA9_9ACTN</name>
<dbReference type="InterPro" id="IPR036526">
    <property type="entry name" value="C-N_Hydrolase_sf"/>
</dbReference>
<comment type="caution">
    <text evidence="10">The sequence shown here is derived from an EMBL/GenBank/DDBJ whole genome shotgun (WGS) entry which is preliminary data.</text>
</comment>
<accession>A0A2R7YSA9</accession>
<feature type="transmembrane region" description="Helical" evidence="8">
    <location>
        <begin position="175"/>
        <end position="194"/>
    </location>
</feature>
<dbReference type="InterPro" id="IPR045378">
    <property type="entry name" value="LNT_N"/>
</dbReference>
<dbReference type="GO" id="GO:0016410">
    <property type="term" value="F:N-acyltransferase activity"/>
    <property type="evidence" value="ECO:0007669"/>
    <property type="project" value="UniProtKB-UniRule"/>
</dbReference>
<organism evidence="10 11">
    <name type="scientific">Nocardioides currus</name>
    <dbReference type="NCBI Taxonomy" id="2133958"/>
    <lineage>
        <taxon>Bacteria</taxon>
        <taxon>Bacillati</taxon>
        <taxon>Actinomycetota</taxon>
        <taxon>Actinomycetes</taxon>
        <taxon>Propionibacteriales</taxon>
        <taxon>Nocardioidaceae</taxon>
        <taxon>Nocardioides</taxon>
    </lineage>
</organism>
<keyword evidence="11" id="KW-1185">Reference proteome</keyword>
<keyword evidence="7 8" id="KW-0012">Acyltransferase</keyword>
<evidence type="ECO:0000256" key="6">
    <source>
        <dbReference type="ARBA" id="ARBA00023136"/>
    </source>
</evidence>
<evidence type="ECO:0000256" key="1">
    <source>
        <dbReference type="ARBA" id="ARBA00004651"/>
    </source>
</evidence>
<keyword evidence="4 8" id="KW-0812">Transmembrane</keyword>
<feature type="transmembrane region" description="Helical" evidence="8">
    <location>
        <begin position="467"/>
        <end position="487"/>
    </location>
</feature>
<evidence type="ECO:0000259" key="9">
    <source>
        <dbReference type="PROSITE" id="PS50263"/>
    </source>
</evidence>
<feature type="domain" description="CN hydrolase" evidence="9">
    <location>
        <begin position="204"/>
        <end position="454"/>
    </location>
</feature>
<evidence type="ECO:0000256" key="8">
    <source>
        <dbReference type="HAMAP-Rule" id="MF_01148"/>
    </source>
</evidence>
<dbReference type="PANTHER" id="PTHR38686">
    <property type="entry name" value="APOLIPOPROTEIN N-ACYLTRANSFERASE"/>
    <property type="match status" value="1"/>
</dbReference>
<evidence type="ECO:0000256" key="7">
    <source>
        <dbReference type="ARBA" id="ARBA00023315"/>
    </source>
</evidence>
<dbReference type="CDD" id="cd07571">
    <property type="entry name" value="ALP_N-acyl_transferase"/>
    <property type="match status" value="1"/>
</dbReference>
<dbReference type="Pfam" id="PF20154">
    <property type="entry name" value="LNT_N"/>
    <property type="match status" value="1"/>
</dbReference>
<dbReference type="PANTHER" id="PTHR38686:SF1">
    <property type="entry name" value="APOLIPOPROTEIN N-ACYLTRANSFERASE"/>
    <property type="match status" value="1"/>
</dbReference>
<keyword evidence="6 8" id="KW-0472">Membrane</keyword>
<dbReference type="InterPro" id="IPR003010">
    <property type="entry name" value="C-N_Hydrolase"/>
</dbReference>
<dbReference type="NCBIfam" id="TIGR00546">
    <property type="entry name" value="lnt"/>
    <property type="match status" value="1"/>
</dbReference>
<evidence type="ECO:0000313" key="10">
    <source>
        <dbReference type="EMBL" id="PUA79298.1"/>
    </source>
</evidence>
<evidence type="ECO:0000256" key="5">
    <source>
        <dbReference type="ARBA" id="ARBA00022989"/>
    </source>
</evidence>
<comment type="catalytic activity">
    <reaction evidence="8">
        <text>N-terminal S-1,2-diacyl-sn-glyceryl-L-cysteinyl-[lipoprotein] + a glycerophospholipid = N-acyl-S-1,2-diacyl-sn-glyceryl-L-cysteinyl-[lipoprotein] + a 2-acyl-sn-glycero-3-phospholipid + H(+)</text>
        <dbReference type="Rhea" id="RHEA:48228"/>
        <dbReference type="Rhea" id="RHEA-COMP:14681"/>
        <dbReference type="Rhea" id="RHEA-COMP:14684"/>
        <dbReference type="ChEBI" id="CHEBI:15378"/>
        <dbReference type="ChEBI" id="CHEBI:136912"/>
        <dbReference type="ChEBI" id="CHEBI:140656"/>
        <dbReference type="ChEBI" id="CHEBI:140657"/>
        <dbReference type="ChEBI" id="CHEBI:140660"/>
        <dbReference type="EC" id="2.3.1.269"/>
    </reaction>
</comment>
<dbReference type="InterPro" id="IPR004563">
    <property type="entry name" value="Apolipo_AcylTrfase"/>
</dbReference>
<dbReference type="EMBL" id="PYXZ01000011">
    <property type="protein sequence ID" value="PUA79298.1"/>
    <property type="molecule type" value="Genomic_DNA"/>
</dbReference>
<evidence type="ECO:0000256" key="3">
    <source>
        <dbReference type="ARBA" id="ARBA00022679"/>
    </source>
</evidence>
<dbReference type="GO" id="GO:0042158">
    <property type="term" value="P:lipoprotein biosynthetic process"/>
    <property type="evidence" value="ECO:0007669"/>
    <property type="project" value="UniProtKB-UniRule"/>
</dbReference>
<dbReference type="Gene3D" id="3.60.110.10">
    <property type="entry name" value="Carbon-nitrogen hydrolase"/>
    <property type="match status" value="1"/>
</dbReference>
<evidence type="ECO:0000256" key="2">
    <source>
        <dbReference type="ARBA" id="ARBA00022475"/>
    </source>
</evidence>
<feature type="transmembrane region" description="Helical" evidence="8">
    <location>
        <begin position="51"/>
        <end position="68"/>
    </location>
</feature>
<evidence type="ECO:0000313" key="11">
    <source>
        <dbReference type="Proteomes" id="UP000244867"/>
    </source>
</evidence>
<dbReference type="GO" id="GO:0005886">
    <property type="term" value="C:plasma membrane"/>
    <property type="evidence" value="ECO:0007669"/>
    <property type="project" value="UniProtKB-SubCell"/>
</dbReference>
<dbReference type="EC" id="2.3.1.269" evidence="8"/>
<comment type="function">
    <text evidence="8">Catalyzes the phospholipid dependent N-acylation of the N-terminal cysteine of apolipoprotein, the last step in lipoprotein maturation.</text>
</comment>
<keyword evidence="2 8" id="KW-1003">Cell membrane</keyword>
<evidence type="ECO:0000256" key="4">
    <source>
        <dbReference type="ARBA" id="ARBA00022692"/>
    </source>
</evidence>
<dbReference type="UniPathway" id="UPA00666"/>
<feature type="transmembrane region" description="Helical" evidence="8">
    <location>
        <begin position="146"/>
        <end position="168"/>
    </location>
</feature>
<dbReference type="SUPFAM" id="SSF56317">
    <property type="entry name" value="Carbon-nitrogen hydrolase"/>
    <property type="match status" value="1"/>
</dbReference>
<comment type="caution">
    <text evidence="8">Lacks conserved residue(s) required for the propagation of feature annotation.</text>
</comment>
<proteinExistence type="inferred from homology"/>
<comment type="subcellular location">
    <subcellularLocation>
        <location evidence="1 8">Cell membrane</location>
        <topology evidence="1 8">Multi-pass membrane protein</topology>
    </subcellularLocation>
</comment>
<gene>
    <name evidence="8 10" type="primary">lnt</name>
    <name evidence="10" type="ORF">C7S10_19955</name>
</gene>
<protein>
    <recommendedName>
        <fullName evidence="8">Apolipoprotein N-acyltransferase</fullName>
        <shortName evidence="8">ALP N-acyltransferase</shortName>
        <ecNumber evidence="8">2.3.1.269</ecNumber>
    </recommendedName>
</protein>
<reference evidence="10 11" key="1">
    <citation type="submission" date="2018-03" db="EMBL/GenBank/DDBJ databases">
        <authorList>
            <person name="Keele B.F."/>
        </authorList>
    </citation>
    <scope>NUCLEOTIDE SEQUENCE [LARGE SCALE GENOMIC DNA]</scope>
    <source>
        <strain evidence="10 11">IB-3</strain>
    </source>
</reference>
<keyword evidence="3 8" id="KW-0808">Transferase</keyword>
<dbReference type="Pfam" id="PF00795">
    <property type="entry name" value="CN_hydrolase"/>
    <property type="match status" value="1"/>
</dbReference>
<comment type="pathway">
    <text evidence="8">Protein modification; lipoprotein biosynthesis (N-acyl transfer).</text>
</comment>
<keyword evidence="10" id="KW-0449">Lipoprotein</keyword>
<dbReference type="PROSITE" id="PS50263">
    <property type="entry name" value="CN_HYDROLASE"/>
    <property type="match status" value="1"/>
</dbReference>
<dbReference type="Proteomes" id="UP000244867">
    <property type="component" value="Unassembled WGS sequence"/>
</dbReference>
<comment type="similarity">
    <text evidence="8">Belongs to the CN hydrolase family. Apolipoprotein N-acyltransferase subfamily.</text>
</comment>
<feature type="transmembrane region" description="Helical" evidence="8">
    <location>
        <begin position="75"/>
        <end position="96"/>
    </location>
</feature>
<sequence>MHVLFRCILALAGGVVLSTGFAPVGFAPALPIGVAALVLSVRGTRARSAWLPAWLFGLAFFAALLWWLRAVGSDAWAALSVVQSVYFIPLGLLLSAVSRLRWWPWWCACAWVSIETLRGAWPFGGLTWGRLSFATVDTAWASGLPWFGMTGVSLLIALTGSTVAWAVATRLRRPVVAVVAATALGALTWLPVAAPYDVSGGRSLAVAAVQADVPGDGTDVLAHHREITRAFADATVDLADAGEPVDLVVWSENSTAVDPFTDAEARGEITRASAAIDEPILVGGMVDSSRPKEILNQGIVWQPGLGGGDRYTKRHPVPYGEYIPYRGSLIPDTYGQLALIPRDMARGTSLEPLRVAGALVADAICFDVSYDDAIHGQVANGGQLVTVQTSNAMFINTAQIDQQFEISRLRAIETGRYVVVAAINGVSGIIAPDGEVVESADPRTRAVVRGDVVLHDDLTPAVVLGPWTGRVVVGLTLGSIAFITLTYRRRRRHNALRPVAHDRVIEPSATAHT</sequence>